<keyword evidence="3 6" id="KW-0713">Self-incompatibility</keyword>
<keyword evidence="7" id="KW-1185">Reference proteome</keyword>
<evidence type="ECO:0000256" key="5">
    <source>
        <dbReference type="ARBA" id="ARBA00022729"/>
    </source>
</evidence>
<organism evidence="7 8">
    <name type="scientific">Nicotiana sylvestris</name>
    <name type="common">Wood tobacco</name>
    <name type="synonym">South American tobacco</name>
    <dbReference type="NCBI Taxonomy" id="4096"/>
    <lineage>
        <taxon>Eukaryota</taxon>
        <taxon>Viridiplantae</taxon>
        <taxon>Streptophyta</taxon>
        <taxon>Embryophyta</taxon>
        <taxon>Tracheophyta</taxon>
        <taxon>Spermatophyta</taxon>
        <taxon>Magnoliopsida</taxon>
        <taxon>eudicotyledons</taxon>
        <taxon>Gunneridae</taxon>
        <taxon>Pentapetalae</taxon>
        <taxon>asterids</taxon>
        <taxon>lamiids</taxon>
        <taxon>Solanales</taxon>
        <taxon>Solanaceae</taxon>
        <taxon>Nicotianoideae</taxon>
        <taxon>Nicotianeae</taxon>
        <taxon>Nicotiana</taxon>
    </lineage>
</organism>
<evidence type="ECO:0000256" key="1">
    <source>
        <dbReference type="ARBA" id="ARBA00004613"/>
    </source>
</evidence>
<evidence type="ECO:0000256" key="3">
    <source>
        <dbReference type="ARBA" id="ARBA00022471"/>
    </source>
</evidence>
<accession>A0A1U7UUW2</accession>
<evidence type="ECO:0000256" key="6">
    <source>
        <dbReference type="RuleBase" id="RU367044"/>
    </source>
</evidence>
<feature type="signal peptide" evidence="6">
    <location>
        <begin position="1"/>
        <end position="22"/>
    </location>
</feature>
<reference evidence="7" key="1">
    <citation type="journal article" date="2013" name="Genome Biol.">
        <title>Reference genomes and transcriptomes of Nicotiana sylvestris and Nicotiana tomentosiformis.</title>
        <authorList>
            <person name="Sierro N."/>
            <person name="Battey J.N."/>
            <person name="Ouadi S."/>
            <person name="Bovet L."/>
            <person name="Goepfert S."/>
            <person name="Bakaher N."/>
            <person name="Peitsch M.C."/>
            <person name="Ivanov N.V."/>
        </authorList>
    </citation>
    <scope>NUCLEOTIDE SEQUENCE [LARGE SCALE GENOMIC DNA]</scope>
</reference>
<dbReference type="PANTHER" id="PTHR31232">
    <property type="match status" value="1"/>
</dbReference>
<dbReference type="InterPro" id="IPR010264">
    <property type="entry name" value="Self-incomp_S1"/>
</dbReference>
<comment type="similarity">
    <text evidence="2 6">Belongs to the plant self-incompatibility (S1) protein family.</text>
</comment>
<evidence type="ECO:0000256" key="4">
    <source>
        <dbReference type="ARBA" id="ARBA00022525"/>
    </source>
</evidence>
<keyword evidence="5 6" id="KW-0732">Signal</keyword>
<dbReference type="GO" id="GO:0005576">
    <property type="term" value="C:extracellular region"/>
    <property type="evidence" value="ECO:0007669"/>
    <property type="project" value="UniProtKB-SubCell"/>
</dbReference>
<dbReference type="OrthoDB" id="1289429at2759"/>
<dbReference type="Pfam" id="PF05938">
    <property type="entry name" value="Self-incomp_S1"/>
    <property type="match status" value="1"/>
</dbReference>
<proteinExistence type="inferred from homology"/>
<comment type="subcellular location">
    <subcellularLocation>
        <location evidence="1 6">Secreted</location>
    </subcellularLocation>
</comment>
<reference evidence="8" key="2">
    <citation type="submission" date="2025-08" db="UniProtKB">
        <authorList>
            <consortium name="RefSeq"/>
        </authorList>
    </citation>
    <scope>IDENTIFICATION</scope>
    <source>
        <tissue evidence="8">Leaf</tissue>
    </source>
</reference>
<dbReference type="RefSeq" id="XP_009759832.1">
    <property type="nucleotide sequence ID" value="XM_009761530.1"/>
</dbReference>
<name>A0A1U7UUW2_NICSY</name>
<evidence type="ECO:0000313" key="8">
    <source>
        <dbReference type="RefSeq" id="XP_009759832.1"/>
    </source>
</evidence>
<evidence type="ECO:0000313" key="7">
    <source>
        <dbReference type="Proteomes" id="UP000189701"/>
    </source>
</evidence>
<dbReference type="AlphaFoldDB" id="A0A1U7UUW2"/>
<gene>
    <name evidence="8" type="primary">LOC104212309</name>
</gene>
<dbReference type="eggNOG" id="ENOG502SVF6">
    <property type="taxonomic scope" value="Eukaryota"/>
</dbReference>
<feature type="chain" id="PRO_5025075458" description="S-protein homolog" evidence="6">
    <location>
        <begin position="23"/>
        <end position="148"/>
    </location>
</feature>
<keyword evidence="4 6" id="KW-0964">Secreted</keyword>
<dbReference type="PANTHER" id="PTHR31232:SF172">
    <property type="entry name" value="S-PROTEIN HOMOLOG"/>
    <property type="match status" value="1"/>
</dbReference>
<dbReference type="GO" id="GO:0060320">
    <property type="term" value="P:rejection of self pollen"/>
    <property type="evidence" value="ECO:0007669"/>
    <property type="project" value="UniProtKB-KW"/>
</dbReference>
<protein>
    <recommendedName>
        <fullName evidence="6">S-protein homolog</fullName>
    </recommendedName>
</protein>
<dbReference type="Proteomes" id="UP000189701">
    <property type="component" value="Unplaced"/>
</dbReference>
<sequence>MTLSLINIFLLLLIMPLDLSIAKKCFFSTKYEVHVINKLPSDSPQLQIHCASKDDDLGYNNVAIDEDFNWSFCETWFDRTLFFCHFWWGSQNKAFNVFDNAYYCVKYHGANMNVLNYCKWEVRSDGFYLEQFNATHPSYYMDRYTGWS</sequence>
<evidence type="ECO:0000256" key="2">
    <source>
        <dbReference type="ARBA" id="ARBA00005581"/>
    </source>
</evidence>